<comment type="caution">
    <text evidence="2">The sequence shown here is derived from an EMBL/GenBank/DDBJ whole genome shotgun (WGS) entry which is preliminary data.</text>
</comment>
<dbReference type="STRING" id="333673.A0A3M0KXC2"/>
<gene>
    <name evidence="2" type="ORF">DUI87_11891</name>
</gene>
<feature type="domain" description="DUF7030" evidence="1">
    <location>
        <begin position="8"/>
        <end position="50"/>
    </location>
</feature>
<organism evidence="2 3">
    <name type="scientific">Hirundo rustica rustica</name>
    <dbReference type="NCBI Taxonomy" id="333673"/>
    <lineage>
        <taxon>Eukaryota</taxon>
        <taxon>Metazoa</taxon>
        <taxon>Chordata</taxon>
        <taxon>Craniata</taxon>
        <taxon>Vertebrata</taxon>
        <taxon>Euteleostomi</taxon>
        <taxon>Archelosauria</taxon>
        <taxon>Archosauria</taxon>
        <taxon>Dinosauria</taxon>
        <taxon>Saurischia</taxon>
        <taxon>Theropoda</taxon>
        <taxon>Coelurosauria</taxon>
        <taxon>Aves</taxon>
        <taxon>Neognathae</taxon>
        <taxon>Neoaves</taxon>
        <taxon>Telluraves</taxon>
        <taxon>Australaves</taxon>
        <taxon>Passeriformes</taxon>
        <taxon>Sylvioidea</taxon>
        <taxon>Hirundinidae</taxon>
        <taxon>Hirundo</taxon>
    </lineage>
</organism>
<dbReference type="InterPro" id="IPR054294">
    <property type="entry name" value="DUF7030"/>
</dbReference>
<accession>A0A3M0KXC2</accession>
<reference evidence="2 3" key="1">
    <citation type="submission" date="2018-07" db="EMBL/GenBank/DDBJ databases">
        <title>A high quality draft genome assembly of the barn swallow (H. rustica rustica).</title>
        <authorList>
            <person name="Formenti G."/>
            <person name="Chiara M."/>
            <person name="Poveda L."/>
            <person name="Francoijs K.-J."/>
            <person name="Bonisoli-Alquati A."/>
            <person name="Canova L."/>
            <person name="Gianfranceschi L."/>
            <person name="Horner D.S."/>
            <person name="Saino N."/>
        </authorList>
    </citation>
    <scope>NUCLEOTIDE SEQUENCE [LARGE SCALE GENOMIC DNA]</scope>
    <source>
        <strain evidence="2">Chelidonia</strain>
        <tissue evidence="2">Blood</tissue>
    </source>
</reference>
<dbReference type="Proteomes" id="UP000269221">
    <property type="component" value="Unassembled WGS sequence"/>
</dbReference>
<dbReference type="AlphaFoldDB" id="A0A3M0KXC2"/>
<dbReference type="Pfam" id="PF22989">
    <property type="entry name" value="DUF7030"/>
    <property type="match status" value="1"/>
</dbReference>
<dbReference type="OrthoDB" id="1667110at2759"/>
<evidence type="ECO:0000313" key="3">
    <source>
        <dbReference type="Proteomes" id="UP000269221"/>
    </source>
</evidence>
<evidence type="ECO:0000259" key="1">
    <source>
        <dbReference type="Pfam" id="PF22989"/>
    </source>
</evidence>
<sequence>MAVETRPELVGKRFLCLGGEEPPESGRWRAGVIRAVSQRDSHSPDLALLLFHYNSCLWVKDEEQVVGEDPVMLFTSAIGDDSEDMPEFITSLPPE</sequence>
<dbReference type="EMBL" id="QRBI01000108">
    <property type="protein sequence ID" value="RMC11767.1"/>
    <property type="molecule type" value="Genomic_DNA"/>
</dbReference>
<name>A0A3M0KXC2_HIRRU</name>
<keyword evidence="3" id="KW-1185">Reference proteome</keyword>
<proteinExistence type="predicted"/>
<protein>
    <recommendedName>
        <fullName evidence="1">DUF7030 domain-containing protein</fullName>
    </recommendedName>
</protein>
<evidence type="ECO:0000313" key="2">
    <source>
        <dbReference type="EMBL" id="RMC11767.1"/>
    </source>
</evidence>